<reference evidence="1" key="1">
    <citation type="submission" date="2019-04" db="EMBL/GenBank/DDBJ databases">
        <authorList>
            <person name="Brambilla D."/>
        </authorList>
    </citation>
    <scope>NUCLEOTIDE SEQUENCE</scope>
    <source>
        <strain evidence="1">BAL1</strain>
    </source>
</reference>
<gene>
    <name evidence="1" type="ORF">BAL341_1634</name>
</gene>
<name>A0A486XNU1_9GAMM</name>
<dbReference type="Pfam" id="PF11280">
    <property type="entry name" value="DUF3081"/>
    <property type="match status" value="1"/>
</dbReference>
<sequence>MQNELDGKFLLGVFGKVEKNGTAITNELGAGFVLDGITVNSGFDGYEVYFSDGKVQLTLGFHNKWHSDAKSETDMDSFIAQLKKINRNY</sequence>
<organism evidence="1">
    <name type="scientific">Rheinheimera sp. BAL341</name>
    <dbReference type="NCBI Taxonomy" id="1708203"/>
    <lineage>
        <taxon>Bacteria</taxon>
        <taxon>Pseudomonadati</taxon>
        <taxon>Pseudomonadota</taxon>
        <taxon>Gammaproteobacteria</taxon>
        <taxon>Chromatiales</taxon>
        <taxon>Chromatiaceae</taxon>
        <taxon>Rheinheimera</taxon>
    </lineage>
</organism>
<dbReference type="EMBL" id="CAAJGR010000087">
    <property type="protein sequence ID" value="VHO03858.1"/>
    <property type="molecule type" value="Genomic_DNA"/>
</dbReference>
<accession>A0A486XNU1</accession>
<proteinExistence type="predicted"/>
<dbReference type="AlphaFoldDB" id="A0A486XNU1"/>
<protein>
    <recommendedName>
        <fullName evidence="2">DUF3081 domain-containing protein</fullName>
    </recommendedName>
</protein>
<evidence type="ECO:0008006" key="2">
    <source>
        <dbReference type="Google" id="ProtNLM"/>
    </source>
</evidence>
<dbReference type="InterPro" id="IPR021432">
    <property type="entry name" value="DUF3081"/>
</dbReference>
<evidence type="ECO:0000313" key="1">
    <source>
        <dbReference type="EMBL" id="VHO03858.1"/>
    </source>
</evidence>